<dbReference type="InterPro" id="IPR007367">
    <property type="entry name" value="DUF433"/>
</dbReference>
<dbReference type="InterPro" id="IPR036388">
    <property type="entry name" value="WH-like_DNA-bd_sf"/>
</dbReference>
<reference evidence="3" key="4">
    <citation type="submission" date="2017-10" db="EMBL/GenBank/DDBJ databases">
        <authorList>
            <person name="Banno H."/>
            <person name="Chua N.-H."/>
        </authorList>
    </citation>
    <scope>NUCLEOTIDE SEQUENCE [LARGE SCALE GENOMIC DNA]</scope>
    <source>
        <strain evidence="3">Kuenenia_mbr1_ru-nijmegen</strain>
    </source>
</reference>
<reference evidence="4" key="3">
    <citation type="submission" date="2017-10" db="EMBL/GenBank/DDBJ databases">
        <authorList>
            <person name="Frank J."/>
        </authorList>
    </citation>
    <scope>NUCLEOTIDE SEQUENCE [LARGE SCALE GENOMIC DNA]</scope>
</reference>
<sequence>MNTAIERIAIDPKICSGKPCIKGTRIPVHIILDLLAAGEDFDGIKKAYPNITDKDIRACLNYAAVLADEEAGVTA</sequence>
<dbReference type="Proteomes" id="UP000221734">
    <property type="component" value="Chromosome Kuenenia_stuttgartiensis_MBR1"/>
</dbReference>
<dbReference type="EMBL" id="CT573073">
    <property type="protein sequence ID" value="CAJ71550.1"/>
    <property type="molecule type" value="Genomic_DNA"/>
</dbReference>
<organism evidence="1">
    <name type="scientific">Kuenenia stuttgartiensis</name>
    <dbReference type="NCBI Taxonomy" id="174633"/>
    <lineage>
        <taxon>Bacteria</taxon>
        <taxon>Pseudomonadati</taxon>
        <taxon>Planctomycetota</taxon>
        <taxon>Candidatus Brocadiia</taxon>
        <taxon>Candidatus Brocadiales</taxon>
        <taxon>Candidatus Brocadiaceae</taxon>
        <taxon>Candidatus Kuenenia</taxon>
    </lineage>
</organism>
<evidence type="ECO:0000313" key="2">
    <source>
        <dbReference type="EMBL" id="QII13970.1"/>
    </source>
</evidence>
<evidence type="ECO:0008006" key="6">
    <source>
        <dbReference type="Google" id="ProtNLM"/>
    </source>
</evidence>
<dbReference type="KEGG" id="kst:KSMBR1_2454"/>
<evidence type="ECO:0000313" key="5">
    <source>
        <dbReference type="Proteomes" id="UP000501926"/>
    </source>
</evidence>
<accession>Q1PWF1</accession>
<reference evidence="1" key="1">
    <citation type="journal article" date="2006" name="Nature">
        <title>Deciphering the evolution and metabolism of an anammox bacterium from a community genome.</title>
        <authorList>
            <person name="Strous M."/>
            <person name="Pelletier E."/>
            <person name="Mangenot S."/>
            <person name="Rattei T."/>
            <person name="Lehner A."/>
            <person name="Taylor M.W."/>
            <person name="Horn M."/>
            <person name="Daims H."/>
            <person name="Bartol-Mavel D."/>
            <person name="Wincker P."/>
            <person name="Barbe V."/>
            <person name="Fonknechten N."/>
            <person name="Vallenet D."/>
            <person name="Segurens B."/>
            <person name="Schenowitz-Truong C."/>
            <person name="Medigue C."/>
            <person name="Collingro A."/>
            <person name="Snel B."/>
            <person name="Dutilh B.E."/>
            <person name="OpDenCamp H.J.M."/>
            <person name="vanDerDrift C."/>
            <person name="Cirpus I."/>
            <person name="vanDePas-Schoonen K.T."/>
            <person name="Harhangi H.R."/>
            <person name="vanNiftrik L."/>
            <person name="Schmid M."/>
            <person name="Keltjens J."/>
            <person name="vanDeVossenberg J."/>
            <person name="Kartal B."/>
            <person name="Meier H."/>
            <person name="Frishman D."/>
            <person name="Huynen M.A."/>
            <person name="Mewes H."/>
            <person name="Weissenbach J."/>
            <person name="Jetten M.S.M."/>
            <person name="Wagner M."/>
            <person name="LePaslier D."/>
        </authorList>
    </citation>
    <scope>NUCLEOTIDE SEQUENCE</scope>
</reference>
<dbReference type="EMBL" id="CP049055">
    <property type="protein sequence ID" value="QII13970.1"/>
    <property type="molecule type" value="Genomic_DNA"/>
</dbReference>
<dbReference type="Pfam" id="PF04255">
    <property type="entry name" value="DUF433"/>
    <property type="match status" value="1"/>
</dbReference>
<dbReference type="EMBL" id="LT934425">
    <property type="protein sequence ID" value="SOH04941.1"/>
    <property type="molecule type" value="Genomic_DNA"/>
</dbReference>
<dbReference type="PANTHER" id="PTHR34849">
    <property type="entry name" value="SSL5025 PROTEIN"/>
    <property type="match status" value="1"/>
</dbReference>
<reference evidence="2 5" key="5">
    <citation type="submission" date="2020-02" db="EMBL/GenBank/DDBJ databases">
        <title>Newly sequenced genome of strain CSTR1 showed variability in Candidatus Kuenenia stuttgartiensis genomes.</title>
        <authorList>
            <person name="Ding C."/>
            <person name="Adrian L."/>
        </authorList>
    </citation>
    <scope>NUCLEOTIDE SEQUENCE [LARGE SCALE GENOMIC DNA]</scope>
    <source>
        <strain evidence="2 5">CSTR1</strain>
    </source>
</reference>
<dbReference type="RefSeq" id="WP_099325600.1">
    <property type="nucleotide sequence ID" value="NZ_CP049055.1"/>
</dbReference>
<dbReference type="Gene3D" id="1.10.10.10">
    <property type="entry name" value="Winged helix-like DNA-binding domain superfamily/Winged helix DNA-binding domain"/>
    <property type="match status" value="1"/>
</dbReference>
<evidence type="ECO:0000313" key="3">
    <source>
        <dbReference type="EMBL" id="SOH04941.1"/>
    </source>
</evidence>
<proteinExistence type="predicted"/>
<dbReference type="Proteomes" id="UP000501926">
    <property type="component" value="Chromosome"/>
</dbReference>
<dbReference type="OrthoDB" id="9808242at2"/>
<dbReference type="AlphaFoldDB" id="Q1PWF1"/>
<dbReference type="InterPro" id="IPR009057">
    <property type="entry name" value="Homeodomain-like_sf"/>
</dbReference>
<dbReference type="PANTHER" id="PTHR34849:SF3">
    <property type="entry name" value="SSR2962 PROTEIN"/>
    <property type="match status" value="1"/>
</dbReference>
<evidence type="ECO:0000313" key="4">
    <source>
        <dbReference type="Proteomes" id="UP000221734"/>
    </source>
</evidence>
<evidence type="ECO:0000313" key="1">
    <source>
        <dbReference type="EMBL" id="CAJ71550.1"/>
    </source>
</evidence>
<reference evidence="1" key="2">
    <citation type="submission" date="2006-01" db="EMBL/GenBank/DDBJ databases">
        <authorList>
            <person name="Genoscope"/>
        </authorList>
    </citation>
    <scope>NUCLEOTIDE SEQUENCE</scope>
</reference>
<keyword evidence="4" id="KW-1185">Reference proteome</keyword>
<name>Q1PWF1_KUEST</name>
<dbReference type="SUPFAM" id="SSF46689">
    <property type="entry name" value="Homeodomain-like"/>
    <property type="match status" value="1"/>
</dbReference>
<protein>
    <recommendedName>
        <fullName evidence="6">Antitoxin</fullName>
    </recommendedName>
</protein>
<gene>
    <name evidence="2" type="ORF">KsCSTR_45910</name>
    <name evidence="3" type="ORF">KSMBR1_2454</name>
    <name evidence="1" type="ORF">kustc0805</name>
</gene>